<dbReference type="EMBL" id="JAWWNJ010000038">
    <property type="protein sequence ID" value="KAK7021659.1"/>
    <property type="molecule type" value="Genomic_DNA"/>
</dbReference>
<reference evidence="2 3" key="1">
    <citation type="journal article" date="2024" name="J Genomics">
        <title>Draft genome sequencing and assembly of Favolaschia claudopus CIRM-BRFM 2984 isolated from oak limbs.</title>
        <authorList>
            <person name="Navarro D."/>
            <person name="Drula E."/>
            <person name="Chaduli D."/>
            <person name="Cazenave R."/>
            <person name="Ahrendt S."/>
            <person name="Wang J."/>
            <person name="Lipzen A."/>
            <person name="Daum C."/>
            <person name="Barry K."/>
            <person name="Grigoriev I.V."/>
            <person name="Favel A."/>
            <person name="Rosso M.N."/>
            <person name="Martin F."/>
        </authorList>
    </citation>
    <scope>NUCLEOTIDE SEQUENCE [LARGE SCALE GENOMIC DNA]</scope>
    <source>
        <strain evidence="2 3">CIRM-BRFM 2984</strain>
    </source>
</reference>
<sequence>MAVKCTFCGEGVSGSRGLLNHYKKCQKKAERTQRSVSHALQTHHVELAAAATRALEEIASQAVNDPPVSELPRSPSPLPPRPSGRPGRRIRLPARYRDEPPEPPQPLPPPPPTIVTEPDPDPAPNSCAPPSPPTWIKTEPNSFGVYTVALCMGET</sequence>
<feature type="compositionally biased region" description="Pro residues" evidence="1">
    <location>
        <begin position="74"/>
        <end position="83"/>
    </location>
</feature>
<proteinExistence type="predicted"/>
<protein>
    <recommendedName>
        <fullName evidence="4">BED-type domain-containing protein</fullName>
    </recommendedName>
</protein>
<accession>A0AAW0B864</accession>
<feature type="compositionally biased region" description="Pro residues" evidence="1">
    <location>
        <begin position="121"/>
        <end position="133"/>
    </location>
</feature>
<evidence type="ECO:0000313" key="2">
    <source>
        <dbReference type="EMBL" id="KAK7021659.1"/>
    </source>
</evidence>
<name>A0AAW0B864_9AGAR</name>
<dbReference type="AlphaFoldDB" id="A0AAW0B864"/>
<evidence type="ECO:0000256" key="1">
    <source>
        <dbReference type="SAM" id="MobiDB-lite"/>
    </source>
</evidence>
<organism evidence="2 3">
    <name type="scientific">Favolaschia claudopus</name>
    <dbReference type="NCBI Taxonomy" id="2862362"/>
    <lineage>
        <taxon>Eukaryota</taxon>
        <taxon>Fungi</taxon>
        <taxon>Dikarya</taxon>
        <taxon>Basidiomycota</taxon>
        <taxon>Agaricomycotina</taxon>
        <taxon>Agaricomycetes</taxon>
        <taxon>Agaricomycetidae</taxon>
        <taxon>Agaricales</taxon>
        <taxon>Marasmiineae</taxon>
        <taxon>Mycenaceae</taxon>
        <taxon>Favolaschia</taxon>
    </lineage>
</organism>
<evidence type="ECO:0008006" key="4">
    <source>
        <dbReference type="Google" id="ProtNLM"/>
    </source>
</evidence>
<feature type="region of interest" description="Disordered" evidence="1">
    <location>
        <begin position="58"/>
        <end position="138"/>
    </location>
</feature>
<evidence type="ECO:0000313" key="3">
    <source>
        <dbReference type="Proteomes" id="UP001362999"/>
    </source>
</evidence>
<feature type="compositionally biased region" description="Pro residues" evidence="1">
    <location>
        <begin position="102"/>
        <end position="113"/>
    </location>
</feature>
<dbReference type="Proteomes" id="UP001362999">
    <property type="component" value="Unassembled WGS sequence"/>
</dbReference>
<keyword evidence="3" id="KW-1185">Reference proteome</keyword>
<comment type="caution">
    <text evidence="2">The sequence shown here is derived from an EMBL/GenBank/DDBJ whole genome shotgun (WGS) entry which is preliminary data.</text>
</comment>
<gene>
    <name evidence="2" type="ORF">R3P38DRAFT_3196472</name>
</gene>